<feature type="compositionally biased region" description="Basic and acidic residues" evidence="1">
    <location>
        <begin position="1"/>
        <end position="14"/>
    </location>
</feature>
<reference evidence="2 3" key="1">
    <citation type="submission" date="2020-03" db="EMBL/GenBank/DDBJ databases">
        <title>Dissostichus mawsoni Genome sequencing and assembly.</title>
        <authorList>
            <person name="Park H."/>
        </authorList>
    </citation>
    <scope>NUCLEOTIDE SEQUENCE [LARGE SCALE GENOMIC DNA]</scope>
    <source>
        <strain evidence="2">DM0001</strain>
        <tissue evidence="2">Muscle</tissue>
    </source>
</reference>
<name>A0A7J5ZCQ1_DISMA</name>
<dbReference type="EMBL" id="JAAKFY010000003">
    <property type="protein sequence ID" value="KAF3859343.1"/>
    <property type="molecule type" value="Genomic_DNA"/>
</dbReference>
<dbReference type="Proteomes" id="UP000518266">
    <property type="component" value="Unassembled WGS sequence"/>
</dbReference>
<organism evidence="2 3">
    <name type="scientific">Dissostichus mawsoni</name>
    <name type="common">Antarctic cod</name>
    <dbReference type="NCBI Taxonomy" id="36200"/>
    <lineage>
        <taxon>Eukaryota</taxon>
        <taxon>Metazoa</taxon>
        <taxon>Chordata</taxon>
        <taxon>Craniata</taxon>
        <taxon>Vertebrata</taxon>
        <taxon>Euteleostomi</taxon>
        <taxon>Actinopterygii</taxon>
        <taxon>Neopterygii</taxon>
        <taxon>Teleostei</taxon>
        <taxon>Neoteleostei</taxon>
        <taxon>Acanthomorphata</taxon>
        <taxon>Eupercaria</taxon>
        <taxon>Perciformes</taxon>
        <taxon>Notothenioidei</taxon>
        <taxon>Nototheniidae</taxon>
        <taxon>Dissostichus</taxon>
    </lineage>
</organism>
<protein>
    <submittedName>
        <fullName evidence="2">Uncharacterized protein</fullName>
    </submittedName>
</protein>
<accession>A0A7J5ZCQ1</accession>
<feature type="compositionally biased region" description="Polar residues" evidence="1">
    <location>
        <begin position="358"/>
        <end position="367"/>
    </location>
</feature>
<sequence>MDHSLLHSHMDGSHNRGSPSIPPCNCHSGLPLLQAYRCSFRWRGRRESRLQSGRPLSPRGVRGCLRSLGVSVEAGFAFLTLMSLSVVQTVTNSPAALARLSPRRPVETAAVGMSITLTLCRPSVRQLAARVGRCREDCSAHKAASLHDQVIDGKVSGWEVYVGGGEVFGLAGTRLALQQPDPYVGHPQLLLALQPERVQGLPFGEDGHIPADACLPLLHPKGVGAVSGVVLQHLPRPPKVLRPLQGHGGRPGRAKHHDEMREVELCLQVQLHRFRLHPLRRLPPGVGVTEGGVGHGVGQVGQEGQAGVALGALCGAAGQVDVGVGVGAVELRAVVSADGLRQDPPTQSQVTHGGLQARLSQRGDTPA</sequence>
<evidence type="ECO:0000256" key="1">
    <source>
        <dbReference type="SAM" id="MobiDB-lite"/>
    </source>
</evidence>
<comment type="caution">
    <text evidence="2">The sequence shown here is derived from an EMBL/GenBank/DDBJ whole genome shotgun (WGS) entry which is preliminary data.</text>
</comment>
<feature type="region of interest" description="Disordered" evidence="1">
    <location>
        <begin position="1"/>
        <end position="20"/>
    </location>
</feature>
<evidence type="ECO:0000313" key="2">
    <source>
        <dbReference type="EMBL" id="KAF3859343.1"/>
    </source>
</evidence>
<gene>
    <name evidence="2" type="ORF">F7725_021742</name>
</gene>
<proteinExistence type="predicted"/>
<dbReference type="AlphaFoldDB" id="A0A7J5ZCQ1"/>
<feature type="region of interest" description="Disordered" evidence="1">
    <location>
        <begin position="340"/>
        <end position="367"/>
    </location>
</feature>
<evidence type="ECO:0000313" key="3">
    <source>
        <dbReference type="Proteomes" id="UP000518266"/>
    </source>
</evidence>
<keyword evidence="3" id="KW-1185">Reference proteome</keyword>